<keyword evidence="6 10" id="KW-0694">RNA-binding</keyword>
<dbReference type="CDD" id="cd21595">
    <property type="entry name" value="CoV_N-CTD"/>
    <property type="match status" value="1"/>
</dbReference>
<feature type="active site" evidence="11">
    <location>
        <position position="535"/>
    </location>
</feature>
<dbReference type="Gene3D" id="3.40.50.11580">
    <property type="match status" value="1"/>
</dbReference>
<dbReference type="PROSITE" id="PS51962">
    <property type="entry name" value="COV_NSP1"/>
    <property type="match status" value="1"/>
</dbReference>
<dbReference type="GO" id="GO:0004519">
    <property type="term" value="F:endonuclease activity"/>
    <property type="evidence" value="ECO:0007669"/>
    <property type="project" value="UniProtKB-UniRule"/>
</dbReference>
<evidence type="ECO:0000256" key="1">
    <source>
        <dbReference type="ARBA" id="ARBA00022087"/>
    </source>
</evidence>
<proteinExistence type="predicted"/>
<evidence type="ECO:0000256" key="8">
    <source>
        <dbReference type="ARBA" id="ARBA00023274"/>
    </source>
</evidence>
<dbReference type="InterPro" id="IPR037227">
    <property type="entry name" value="EndoU-like"/>
</dbReference>
<name>Q80GN7_9BETC</name>
<evidence type="ECO:0000313" key="16">
    <source>
        <dbReference type="EMBL" id="AAP13913.1"/>
    </source>
</evidence>
<dbReference type="GO" id="GO:0016740">
    <property type="term" value="F:transferase activity"/>
    <property type="evidence" value="ECO:0007669"/>
    <property type="project" value="UniProtKB-KW"/>
</dbReference>
<evidence type="ECO:0000256" key="5">
    <source>
        <dbReference type="ARBA" id="ARBA00022844"/>
    </source>
</evidence>
<dbReference type="Pfam" id="PF11963">
    <property type="entry name" value="B-CoV_A_NSP1"/>
    <property type="match status" value="1"/>
</dbReference>
<feature type="domain" description="CoV Nsp1 globular" evidence="15">
    <location>
        <begin position="54"/>
        <end position="196"/>
    </location>
</feature>
<dbReference type="GO" id="GO:0003723">
    <property type="term" value="F:RNA binding"/>
    <property type="evidence" value="ECO:0007669"/>
    <property type="project" value="UniProtKB-UniRule"/>
</dbReference>
<dbReference type="Pfam" id="PF19215">
    <property type="entry name" value="CoV_NSP15_C"/>
    <property type="match status" value="1"/>
</dbReference>
<evidence type="ECO:0000259" key="15">
    <source>
        <dbReference type="PROSITE" id="PS51962"/>
    </source>
</evidence>
<evidence type="ECO:0000259" key="14">
    <source>
        <dbReference type="PROSITE" id="PS51958"/>
    </source>
</evidence>
<feature type="domain" description="NendoU" evidence="14">
    <location>
        <begin position="450"/>
        <end position="590"/>
    </location>
</feature>
<evidence type="ECO:0000256" key="6">
    <source>
        <dbReference type="ARBA" id="ARBA00022884"/>
    </source>
</evidence>
<keyword evidence="4 11" id="KW-0378">Hydrolase</keyword>
<dbReference type="InterPro" id="IPR043174">
    <property type="entry name" value="NSP15_middle_sf"/>
</dbReference>
<keyword evidence="8 10" id="KW-0687">Ribonucleoprotein</keyword>
<dbReference type="InterPro" id="IPR044344">
    <property type="entry name" value="N_prot_C_CoV"/>
</dbReference>
<evidence type="ECO:0000256" key="11">
    <source>
        <dbReference type="PROSITE-ProRule" id="PRU01303"/>
    </source>
</evidence>
<evidence type="ECO:0000256" key="7">
    <source>
        <dbReference type="ARBA" id="ARBA00023086"/>
    </source>
</evidence>
<keyword evidence="2" id="KW-0808">Transferase</keyword>
<keyword evidence="11" id="KW-0540">Nuclease</keyword>
<dbReference type="SUPFAM" id="SSF142877">
    <property type="entry name" value="EndoU-like"/>
    <property type="match status" value="1"/>
</dbReference>
<dbReference type="PROSITE" id="PS51958">
    <property type="entry name" value="NENDOU"/>
    <property type="match status" value="1"/>
</dbReference>
<accession>Q80GN7</accession>
<organism evidence="16">
    <name type="scientific">Murine hepatitis virus</name>
    <dbReference type="NCBI Taxonomy" id="11138"/>
    <lineage>
        <taxon>Viruses</taxon>
        <taxon>Riboviria</taxon>
        <taxon>Orthornavirae</taxon>
        <taxon>Pisuviricota</taxon>
        <taxon>Pisoniviricetes</taxon>
        <taxon>Nidovirales</taxon>
        <taxon>Cornidovirineae</taxon>
        <taxon>Coronaviridae</taxon>
        <taxon>Orthocoronavirinae</taxon>
        <taxon>Betacoronavirus</taxon>
        <taxon>Embecovirus</taxon>
        <taxon>Betacoronavirus muris</taxon>
        <taxon>Murine coronavirus</taxon>
    </lineage>
</organism>
<dbReference type="SUPFAM" id="SSF53335">
    <property type="entry name" value="S-adenosyl-L-methionine-dependent methyltransferases"/>
    <property type="match status" value="1"/>
</dbReference>
<dbReference type="EMBL" id="S59673">
    <property type="protein sequence ID" value="AAP13913.1"/>
    <property type="molecule type" value="Genomic_RNA"/>
</dbReference>
<keyword evidence="11" id="KW-0255">Endonuclease</keyword>
<reference evidence="16" key="1">
    <citation type="journal article" date="1993" name="Virology">
        <title>Natural evolution of coronavirus defective-interfering RNA involves RNA recombination.</title>
        <authorList>
            <person name="Furuya T."/>
            <person name="Macnaughton T.B."/>
            <person name="La Monica N."/>
            <person name="Lai M.M."/>
        </authorList>
    </citation>
    <scope>NUCLEOTIDE SEQUENCE</scope>
</reference>
<dbReference type="GO" id="GO:0016787">
    <property type="term" value="F:hydrolase activity"/>
    <property type="evidence" value="ECO:0007669"/>
    <property type="project" value="UniProtKB-KW"/>
</dbReference>
<evidence type="ECO:0000256" key="10">
    <source>
        <dbReference type="PROSITE-ProRule" id="PRU01277"/>
    </source>
</evidence>
<dbReference type="GO" id="GO:1990904">
    <property type="term" value="C:ribonucleoprotein complex"/>
    <property type="evidence" value="ECO:0007669"/>
    <property type="project" value="UniProtKB-KW"/>
</dbReference>
<evidence type="ECO:0000256" key="9">
    <source>
        <dbReference type="ARBA" id="ARBA00029611"/>
    </source>
</evidence>
<keyword evidence="3" id="KW-0688">Ribosomal frameshifting</keyword>
<keyword evidence="5 10" id="KW-0946">Virion</keyword>
<dbReference type="InterPro" id="IPR043609">
    <property type="entry name" value="NendoU_nidovirus"/>
</dbReference>
<dbReference type="PROSITE" id="PS51929">
    <property type="entry name" value="COV_N_CTD"/>
    <property type="match status" value="1"/>
</dbReference>
<protein>
    <recommendedName>
        <fullName evidence="1">Replicase polyprotein 1ab</fullName>
    </recommendedName>
    <alternativeName>
        <fullName evidence="9">ORF1ab polyprotein</fullName>
    </alternativeName>
</protein>
<dbReference type="InterPro" id="IPR029063">
    <property type="entry name" value="SAM-dependent_MTases_sf"/>
</dbReference>
<dbReference type="InterPro" id="IPR037179">
    <property type="entry name" value="Nucleocapsid_C"/>
</dbReference>
<dbReference type="SUPFAM" id="SSF103068">
    <property type="entry name" value="Nucleocapsid protein dimerization domain"/>
    <property type="match status" value="1"/>
</dbReference>
<dbReference type="CDD" id="cd21161">
    <property type="entry name" value="NendoU_cv_Nsp15-like"/>
    <property type="match status" value="1"/>
</dbReference>
<dbReference type="CDD" id="cd21879">
    <property type="entry name" value="MHV-like_Nsp1"/>
    <property type="match status" value="1"/>
</dbReference>
<dbReference type="InterPro" id="IPR046443">
    <property type="entry name" value="a/bCoV_NSP1_glob"/>
</dbReference>
<feature type="region of interest" description="Disordered" evidence="12">
    <location>
        <begin position="733"/>
        <end position="779"/>
    </location>
</feature>
<feature type="domain" description="CoV N CTD" evidence="13">
    <location>
        <begin position="611"/>
        <end position="734"/>
    </location>
</feature>
<feature type="active site" evidence="11">
    <location>
        <position position="495"/>
    </location>
</feature>
<dbReference type="GO" id="GO:0004540">
    <property type="term" value="F:RNA nuclease activity"/>
    <property type="evidence" value="ECO:0007669"/>
    <property type="project" value="UniProtKB-ARBA"/>
</dbReference>
<evidence type="ECO:0000256" key="12">
    <source>
        <dbReference type="SAM" id="MobiDB-lite"/>
    </source>
</evidence>
<evidence type="ECO:0000256" key="2">
    <source>
        <dbReference type="ARBA" id="ARBA00022679"/>
    </source>
</evidence>
<dbReference type="InterPro" id="IPR044401">
    <property type="entry name" value="NSP15_NendoU_CoV"/>
</dbReference>
<feature type="active site" evidence="11">
    <location>
        <position position="480"/>
    </location>
</feature>
<feature type="region of interest" description="Disordered" evidence="12">
    <location>
        <begin position="601"/>
        <end position="643"/>
    </location>
</feature>
<dbReference type="GO" id="GO:0019013">
    <property type="term" value="C:viral nucleocapsid"/>
    <property type="evidence" value="ECO:0007669"/>
    <property type="project" value="UniProtKB-UniRule"/>
</dbReference>
<dbReference type="GO" id="GO:0075523">
    <property type="term" value="P:viral translational frameshifting"/>
    <property type="evidence" value="ECO:0007669"/>
    <property type="project" value="UniProtKB-KW"/>
</dbReference>
<dbReference type="InterPro" id="IPR022570">
    <property type="entry name" value="B-CoV_A_NSP1"/>
</dbReference>
<evidence type="ECO:0000256" key="4">
    <source>
        <dbReference type="ARBA" id="ARBA00022801"/>
    </source>
</evidence>
<evidence type="ECO:0000259" key="13">
    <source>
        <dbReference type="PROSITE" id="PS51929"/>
    </source>
</evidence>
<sequence>MAKMGKYGLGFKWAPEFPWMLPNASEKLGNPERSEEDGFCPSAAQEPKVKGKTLVNHVRVDCSRLPALECCVQSAIIRDIFVDEDPQKVEASTMMALQFGSAVLVKPSKRLSVQAWAKLGVLPKTPAMGLFKRFCLCNTRECVCDAHVAFQLFTVQPDGVCLGNGRFIGWFVPVTAIPEYAKQWLQPWSILLRKGGNKGSVTSRHFRRAVTMPVYDFNATDVVYADENQDDDADDPVVLVADTQEEDGVAKEQVDSADSEICVAHTGGQEMTEPDVVGSQTPIASAEETEVGEACDREGIAEVKATVCADALDACPDQVEAFDIEKVEDSILSELQTELNAPADKTYEDVLAFDAIYSETLSAFYAVGPQRADLNGVVVEKVGDSDVEFWFAVRKDGDDVIFSRTGSLEPSHYRSPQGNPGGNRVGDLSGNEALARGTIFTQSRLLSSFTPRSEMEKDFMDLDDDVFIAKYSLQDYAFEHVVYGSFNQKIIGGLHLLIGLARRQQKSNLVIQEFVTYDSSIHSYFITDENSGSSKSVCTVIDLLLDDFVDIVKSLNLKCVSKVVNRARSSSNQRQPASTVKPDMAEEIAALVLAKLGKDAGQPKQVTKQSAKEVRQKILNKPRQKRTPNKQCPVQQCFGKRGPNQNFGGSEMLKLGTSDPQFPILAELAPTVGAFFFGSKLELVKKNSGGADEPTKDVYELQYSGAVRFDSTLPGFETIMKVLNENLNAYQKDGGADVVSPKPQRKGRRQAQEKKDEVDNVSVAKPKSSVQRNVSRELTPEDRSLLAQILDDGVVPDGLEDDSNV</sequence>
<keyword evidence="7 10" id="KW-0543">Viral nucleoprotein</keyword>
<evidence type="ECO:0000256" key="3">
    <source>
        <dbReference type="ARBA" id="ARBA00022758"/>
    </source>
</evidence>
<feature type="compositionally biased region" description="Basic residues" evidence="12">
    <location>
        <begin position="618"/>
        <end position="628"/>
    </location>
</feature>